<reference evidence="1" key="1">
    <citation type="submission" date="2009-10" db="EMBL/GenBank/DDBJ databases">
        <title>Diversity of trophic interactions inside an arsenic-rich microbial ecosystem.</title>
        <authorList>
            <person name="Bertin P.N."/>
            <person name="Heinrich-Salmeron A."/>
            <person name="Pelletier E."/>
            <person name="Goulhen-Chollet F."/>
            <person name="Arsene-Ploetze F."/>
            <person name="Gallien S."/>
            <person name="Calteau A."/>
            <person name="Vallenet D."/>
            <person name="Casiot C."/>
            <person name="Chane-Woon-Ming B."/>
            <person name="Giloteaux L."/>
            <person name="Barakat M."/>
            <person name="Bonnefoy V."/>
            <person name="Bruneel O."/>
            <person name="Chandler M."/>
            <person name="Cleiss J."/>
            <person name="Duran R."/>
            <person name="Elbaz-Poulichet F."/>
            <person name="Fonknechten N."/>
            <person name="Lauga B."/>
            <person name="Mornico D."/>
            <person name="Ortet P."/>
            <person name="Schaeffer C."/>
            <person name="Siguier P."/>
            <person name="Alexander Thil Smith A."/>
            <person name="Van Dorsselaer A."/>
            <person name="Weissenbach J."/>
            <person name="Medigue C."/>
            <person name="Le Paslier D."/>
        </authorList>
    </citation>
    <scope>NUCLEOTIDE SEQUENCE</scope>
</reference>
<name>E6PCW0_9ZZZZ</name>
<dbReference type="EMBL" id="CABL01000001">
    <property type="protein sequence ID" value="CBH74294.1"/>
    <property type="molecule type" value="Genomic_DNA"/>
</dbReference>
<protein>
    <submittedName>
        <fullName evidence="1">Uncharacterized protein</fullName>
    </submittedName>
</protein>
<organism evidence="1">
    <name type="scientific">mine drainage metagenome</name>
    <dbReference type="NCBI Taxonomy" id="410659"/>
    <lineage>
        <taxon>unclassified sequences</taxon>
        <taxon>metagenomes</taxon>
        <taxon>ecological metagenomes</taxon>
    </lineage>
</organism>
<gene>
    <name evidence="1" type="ORF">CARN1_2181</name>
</gene>
<accession>E6PCW0</accession>
<evidence type="ECO:0000313" key="1">
    <source>
        <dbReference type="EMBL" id="CBH74294.1"/>
    </source>
</evidence>
<proteinExistence type="predicted"/>
<sequence length="139" mass="14773">MQGTVGSPPESSSIRAFAALSLLTPYRASVRDVGPALDYAPEATHLIVRNLGFGEPDDFAIWDESSAKKVAAARKAHVIDLTPLKPRIAAALDNANMTYHAGVDAPLLGIADRSRLRTWIDANTATLYGVRGILGMTDG</sequence>
<dbReference type="AlphaFoldDB" id="E6PCW0"/>
<comment type="caution">
    <text evidence="1">The sequence shown here is derived from an EMBL/GenBank/DDBJ whole genome shotgun (WGS) entry which is preliminary data.</text>
</comment>